<sequence>MMSTTREKQGRLSPPQHHRSANATQRRRVNEESISRTTSITPSSNSSSGGEHQGHVEVETRVRTASVAAHSSMSPSEEVVLAGANGIMTAQRSGEGYVSDKNERREQAAQGQLNHRINSDPSSSTSRTSPPRHDSDNWTESGEEVPRRNLTELDVAALILNKMIGTGIFTMPGTVLLYTKSKTLSMALWTVGGVWTCLFLVVYLEFGSAFPFNGGELIYLDEIYYKPELLATILFSGWFLVLGNSYGNSIAFAKHVMVSAHTEVLQTKDLDSRLVRFIAISVLTVVCLLHYFSGRAGMFLNKVLFWYKTLLLIVIFAAGIHYTKTNGSQWDNYNDLKERGTSLDSLAAMVSIFYAYQGWENANYVTGEIRALEGRTPARTLKIGAFIAVFLVWILYILVTLAYYTVLDYDTITDNHSDLGLVLHFAPKVFGNTRALKICIALSAFGNILAVTYTSSKVKQSISNQRIIPFHRFFSRDSDTPKGALALHWVSSVILICICPTSSDGFSFATGLFTYGHLIVSIFVTVGLFWLKGRVREVLPNYRLTFFRSKWIIWPVAIIFTLGNLLVVVNSARSETRGKIPRYWWPATFGFILLGSFFYWGAMMLMTVKVKSKRSDKKEETIGSRIGFEVKIYKADEGPPEATSEEMEDSIRVSRQDGSKRRVGYEFSGFFALCERGCTKVKKFLAKYMF</sequence>
<evidence type="ECO:0000256" key="6">
    <source>
        <dbReference type="SAM" id="Phobius"/>
    </source>
</evidence>
<dbReference type="AlphaFoldDB" id="A0A1Y1Z936"/>
<evidence type="ECO:0000313" key="7">
    <source>
        <dbReference type="EMBL" id="ORY06761.1"/>
    </source>
</evidence>
<keyword evidence="2 6" id="KW-0812">Transmembrane</keyword>
<evidence type="ECO:0000256" key="4">
    <source>
        <dbReference type="ARBA" id="ARBA00023136"/>
    </source>
</evidence>
<gene>
    <name evidence="7" type="ORF">BCR34DRAFT_666528</name>
</gene>
<dbReference type="STRING" id="1231657.A0A1Y1Z936"/>
<keyword evidence="8" id="KW-1185">Reference proteome</keyword>
<dbReference type="PANTHER" id="PTHR11785:SF382">
    <property type="entry name" value="LOW-AFFINITY METHIONINE PERMEASE"/>
    <property type="match status" value="1"/>
</dbReference>
<dbReference type="Pfam" id="PF13520">
    <property type="entry name" value="AA_permease_2"/>
    <property type="match status" value="1"/>
</dbReference>
<name>A0A1Y1Z936_9PLEO</name>
<dbReference type="InterPro" id="IPR002293">
    <property type="entry name" value="AA/rel_permease1"/>
</dbReference>
<evidence type="ECO:0000256" key="2">
    <source>
        <dbReference type="ARBA" id="ARBA00022692"/>
    </source>
</evidence>
<feature type="transmembrane region" description="Helical" evidence="6">
    <location>
        <begin position="229"/>
        <end position="253"/>
    </location>
</feature>
<proteinExistence type="predicted"/>
<evidence type="ECO:0000256" key="5">
    <source>
        <dbReference type="SAM" id="MobiDB-lite"/>
    </source>
</evidence>
<feature type="compositionally biased region" description="Low complexity" evidence="5">
    <location>
        <begin position="35"/>
        <end position="48"/>
    </location>
</feature>
<feature type="compositionally biased region" description="Low complexity" evidence="5">
    <location>
        <begin position="119"/>
        <end position="129"/>
    </location>
</feature>
<organism evidence="7 8">
    <name type="scientific">Clohesyomyces aquaticus</name>
    <dbReference type="NCBI Taxonomy" id="1231657"/>
    <lineage>
        <taxon>Eukaryota</taxon>
        <taxon>Fungi</taxon>
        <taxon>Dikarya</taxon>
        <taxon>Ascomycota</taxon>
        <taxon>Pezizomycotina</taxon>
        <taxon>Dothideomycetes</taxon>
        <taxon>Pleosporomycetidae</taxon>
        <taxon>Pleosporales</taxon>
        <taxon>Lindgomycetaceae</taxon>
        <taxon>Clohesyomyces</taxon>
    </lineage>
</organism>
<evidence type="ECO:0000256" key="1">
    <source>
        <dbReference type="ARBA" id="ARBA00004141"/>
    </source>
</evidence>
<feature type="transmembrane region" description="Helical" evidence="6">
    <location>
        <begin position="584"/>
        <end position="608"/>
    </location>
</feature>
<comment type="caution">
    <text evidence="7">The sequence shown here is derived from an EMBL/GenBank/DDBJ whole genome shotgun (WGS) entry which is preliminary data.</text>
</comment>
<evidence type="ECO:0000256" key="3">
    <source>
        <dbReference type="ARBA" id="ARBA00022989"/>
    </source>
</evidence>
<dbReference type="InterPro" id="IPR050598">
    <property type="entry name" value="AminoAcid_Transporter"/>
</dbReference>
<feature type="transmembrane region" description="Helical" evidence="6">
    <location>
        <begin position="383"/>
        <end position="406"/>
    </location>
</feature>
<dbReference type="OrthoDB" id="5982228at2759"/>
<feature type="region of interest" description="Disordered" evidence="5">
    <location>
        <begin position="1"/>
        <end position="56"/>
    </location>
</feature>
<keyword evidence="3 6" id="KW-1133">Transmembrane helix</keyword>
<dbReference type="PANTHER" id="PTHR11785">
    <property type="entry name" value="AMINO ACID TRANSPORTER"/>
    <property type="match status" value="1"/>
</dbReference>
<feature type="region of interest" description="Disordered" evidence="5">
    <location>
        <begin position="95"/>
        <end position="145"/>
    </location>
</feature>
<evidence type="ECO:0000313" key="8">
    <source>
        <dbReference type="Proteomes" id="UP000193144"/>
    </source>
</evidence>
<dbReference type="EMBL" id="MCFA01000114">
    <property type="protein sequence ID" value="ORY06761.1"/>
    <property type="molecule type" value="Genomic_DNA"/>
</dbReference>
<dbReference type="Gene3D" id="1.20.1740.10">
    <property type="entry name" value="Amino acid/polyamine transporter I"/>
    <property type="match status" value="1"/>
</dbReference>
<accession>A0A1Y1Z936</accession>
<comment type="subcellular location">
    <subcellularLocation>
        <location evidence="1">Membrane</location>
        <topology evidence="1">Multi-pass membrane protein</topology>
    </subcellularLocation>
</comment>
<feature type="transmembrane region" description="Helical" evidence="6">
    <location>
        <begin position="551"/>
        <end position="572"/>
    </location>
</feature>
<feature type="transmembrane region" description="Helical" evidence="6">
    <location>
        <begin position="304"/>
        <end position="323"/>
    </location>
</feature>
<feature type="compositionally biased region" description="Basic and acidic residues" evidence="5">
    <location>
        <begin position="98"/>
        <end position="107"/>
    </location>
</feature>
<dbReference type="GO" id="GO:0015179">
    <property type="term" value="F:L-amino acid transmembrane transporter activity"/>
    <property type="evidence" value="ECO:0007669"/>
    <property type="project" value="TreeGrafter"/>
</dbReference>
<feature type="compositionally biased region" description="Basic and acidic residues" evidence="5">
    <location>
        <begin position="1"/>
        <end position="10"/>
    </location>
</feature>
<protein>
    <submittedName>
        <fullName evidence="7">Amino acid permease-domain-containing protein</fullName>
    </submittedName>
</protein>
<dbReference type="GO" id="GO:0016020">
    <property type="term" value="C:membrane"/>
    <property type="evidence" value="ECO:0007669"/>
    <property type="project" value="UniProtKB-SubCell"/>
</dbReference>
<feature type="transmembrane region" description="Helical" evidence="6">
    <location>
        <begin position="509"/>
        <end position="531"/>
    </location>
</feature>
<feature type="transmembrane region" description="Helical" evidence="6">
    <location>
        <begin position="186"/>
        <end position="209"/>
    </location>
</feature>
<dbReference type="Proteomes" id="UP000193144">
    <property type="component" value="Unassembled WGS sequence"/>
</dbReference>
<reference evidence="7 8" key="1">
    <citation type="submission" date="2016-07" db="EMBL/GenBank/DDBJ databases">
        <title>Pervasive Adenine N6-methylation of Active Genes in Fungi.</title>
        <authorList>
            <consortium name="DOE Joint Genome Institute"/>
            <person name="Mondo S.J."/>
            <person name="Dannebaum R.O."/>
            <person name="Kuo R.C."/>
            <person name="Labutti K."/>
            <person name="Haridas S."/>
            <person name="Kuo A."/>
            <person name="Salamov A."/>
            <person name="Ahrendt S.R."/>
            <person name="Lipzen A."/>
            <person name="Sullivan W."/>
            <person name="Andreopoulos W.B."/>
            <person name="Clum A."/>
            <person name="Lindquist E."/>
            <person name="Daum C."/>
            <person name="Ramamoorthy G.K."/>
            <person name="Gryganskyi A."/>
            <person name="Culley D."/>
            <person name="Magnuson J.K."/>
            <person name="James T.Y."/>
            <person name="O'Malley M.A."/>
            <person name="Stajich J.E."/>
            <person name="Spatafora J.W."/>
            <person name="Visel A."/>
            <person name="Grigoriev I.V."/>
        </authorList>
    </citation>
    <scope>NUCLEOTIDE SEQUENCE [LARGE SCALE GENOMIC DNA]</scope>
    <source>
        <strain evidence="7 8">CBS 115471</strain>
    </source>
</reference>
<keyword evidence="4 6" id="KW-0472">Membrane</keyword>
<feature type="transmembrane region" description="Helical" evidence="6">
    <location>
        <begin position="274"/>
        <end position="292"/>
    </location>
</feature>